<sequence length="269" mass="31278">MEGKERKISWNQIISKLEAGESQSSIAKEYGMTRGQFRYRLKKYLEQQQKTVMRETAVTTTERKYVMNEINMEALDPSLFDESWSRNSQTNRLVVMVKEPTALFAYWEIEEIRKRAISEHFQSAWTSLPFFLQVYDVTHIRFNGYNPNSTHRIPVQPMSDNWYIHGVEPGRNYQVDFGTTTLHGHFFTILRSNIVETPPVSDSRRKEPFIRFGKLHTGNDQGLEVSNQSEQADPSFDFQTAIRQTSVLDQPWENLFDGYTLSGQKGGSK</sequence>
<proteinExistence type="predicted"/>
<reference evidence="2" key="1">
    <citation type="journal article" date="2019" name="Int. J. Syst. Evol. Microbiol.">
        <title>The Global Catalogue of Microorganisms (GCM) 10K type strain sequencing project: providing services to taxonomists for standard genome sequencing and annotation.</title>
        <authorList>
            <consortium name="The Broad Institute Genomics Platform"/>
            <consortium name="The Broad Institute Genome Sequencing Center for Infectious Disease"/>
            <person name="Wu L."/>
            <person name="Ma J."/>
        </authorList>
    </citation>
    <scope>NUCLEOTIDE SEQUENCE [LARGE SCALE GENOMIC DNA]</scope>
    <source>
        <strain evidence="2">WYCCWR 12678</strain>
    </source>
</reference>
<gene>
    <name evidence="1" type="ORF">ACFO8Q_09590</name>
</gene>
<dbReference type="EMBL" id="JBHSHC010000079">
    <property type="protein sequence ID" value="MFC4767613.1"/>
    <property type="molecule type" value="Genomic_DNA"/>
</dbReference>
<evidence type="ECO:0000313" key="2">
    <source>
        <dbReference type="Proteomes" id="UP001596002"/>
    </source>
</evidence>
<dbReference type="Gene3D" id="1.10.10.60">
    <property type="entry name" value="Homeodomain-like"/>
    <property type="match status" value="1"/>
</dbReference>
<protein>
    <submittedName>
        <fullName evidence="1">DUF4912 domain-containing protein</fullName>
    </submittedName>
</protein>
<dbReference type="RefSeq" id="WP_380025536.1">
    <property type="nucleotide sequence ID" value="NZ_JBHSHC010000079.1"/>
</dbReference>
<accession>A0ABV9Q111</accession>
<comment type="caution">
    <text evidence="1">The sequence shown here is derived from an EMBL/GenBank/DDBJ whole genome shotgun (WGS) entry which is preliminary data.</text>
</comment>
<name>A0ABV9Q111_9BACL</name>
<keyword evidence="2" id="KW-1185">Reference proteome</keyword>
<dbReference type="Proteomes" id="UP001596002">
    <property type="component" value="Unassembled WGS sequence"/>
</dbReference>
<evidence type="ECO:0000313" key="1">
    <source>
        <dbReference type="EMBL" id="MFC4767613.1"/>
    </source>
</evidence>
<dbReference type="Pfam" id="PF16258">
    <property type="entry name" value="DUF4912"/>
    <property type="match status" value="1"/>
</dbReference>
<organism evidence="1 2">
    <name type="scientific">Effusibacillus consociatus</name>
    <dbReference type="NCBI Taxonomy" id="1117041"/>
    <lineage>
        <taxon>Bacteria</taxon>
        <taxon>Bacillati</taxon>
        <taxon>Bacillota</taxon>
        <taxon>Bacilli</taxon>
        <taxon>Bacillales</taxon>
        <taxon>Alicyclobacillaceae</taxon>
        <taxon>Effusibacillus</taxon>
    </lineage>
</organism>
<dbReference type="InterPro" id="IPR032585">
    <property type="entry name" value="DUF4912"/>
</dbReference>